<feature type="transmembrane region" description="Helical" evidence="7">
    <location>
        <begin position="280"/>
        <end position="303"/>
    </location>
</feature>
<keyword evidence="10" id="KW-1185">Reference proteome</keyword>
<feature type="transmembrane region" description="Helical" evidence="7">
    <location>
        <begin position="338"/>
        <end position="356"/>
    </location>
</feature>
<evidence type="ECO:0000256" key="6">
    <source>
        <dbReference type="SAM" id="MobiDB-lite"/>
    </source>
</evidence>
<organism evidence="9 10">
    <name type="scientific">Trema orientale</name>
    <name type="common">Charcoal tree</name>
    <name type="synonym">Celtis orientalis</name>
    <dbReference type="NCBI Taxonomy" id="63057"/>
    <lineage>
        <taxon>Eukaryota</taxon>
        <taxon>Viridiplantae</taxon>
        <taxon>Streptophyta</taxon>
        <taxon>Embryophyta</taxon>
        <taxon>Tracheophyta</taxon>
        <taxon>Spermatophyta</taxon>
        <taxon>Magnoliopsida</taxon>
        <taxon>eudicotyledons</taxon>
        <taxon>Gunneridae</taxon>
        <taxon>Pentapetalae</taxon>
        <taxon>rosids</taxon>
        <taxon>fabids</taxon>
        <taxon>Rosales</taxon>
        <taxon>Cannabaceae</taxon>
        <taxon>Trema</taxon>
    </lineage>
</organism>
<dbReference type="GO" id="GO:1905011">
    <property type="term" value="P:transmembrane phosphate ion transport from cytosol to vacuole"/>
    <property type="evidence" value="ECO:0007669"/>
    <property type="project" value="TreeGrafter"/>
</dbReference>
<dbReference type="PANTHER" id="PTHR23510:SF75">
    <property type="entry name" value="SPX DOMAIN-CONTAINING PROTEIN"/>
    <property type="match status" value="1"/>
</dbReference>
<evidence type="ECO:0000313" key="10">
    <source>
        <dbReference type="Proteomes" id="UP000237000"/>
    </source>
</evidence>
<dbReference type="Pfam" id="PF03105">
    <property type="entry name" value="SPX"/>
    <property type="match status" value="1"/>
</dbReference>
<dbReference type="STRING" id="63057.A0A2P5D2T1"/>
<feature type="transmembrane region" description="Helical" evidence="7">
    <location>
        <begin position="577"/>
        <end position="596"/>
    </location>
</feature>
<dbReference type="InterPro" id="IPR004331">
    <property type="entry name" value="SPX_dom"/>
</dbReference>
<keyword evidence="3 7" id="KW-0812">Transmembrane</keyword>
<dbReference type="PANTHER" id="PTHR23510">
    <property type="entry name" value="INNER MEMBRANE TRANSPORT PROTEIN YAJR"/>
    <property type="match status" value="1"/>
</dbReference>
<dbReference type="InParanoid" id="A0A2P5D2T1"/>
<feature type="transmembrane region" description="Helical" evidence="7">
    <location>
        <begin position="377"/>
        <end position="399"/>
    </location>
</feature>
<feature type="transmembrane region" description="Helical" evidence="7">
    <location>
        <begin position="545"/>
        <end position="565"/>
    </location>
</feature>
<evidence type="ECO:0000256" key="7">
    <source>
        <dbReference type="SAM" id="Phobius"/>
    </source>
</evidence>
<feature type="domain" description="SPX" evidence="8">
    <location>
        <begin position="2"/>
        <end position="145"/>
    </location>
</feature>
<keyword evidence="4 7" id="KW-1133">Transmembrane helix</keyword>
<dbReference type="Pfam" id="PF07690">
    <property type="entry name" value="MFS_1"/>
    <property type="match status" value="1"/>
</dbReference>
<feature type="compositionally biased region" description="Acidic residues" evidence="6">
    <location>
        <begin position="472"/>
        <end position="489"/>
    </location>
</feature>
<protein>
    <submittedName>
        <fullName evidence="9">Major facilitator</fullName>
    </submittedName>
</protein>
<dbReference type="InterPro" id="IPR045264">
    <property type="entry name" value="SPXM_SPX_plant"/>
</dbReference>
<feature type="region of interest" description="Disordered" evidence="6">
    <location>
        <begin position="467"/>
        <end position="494"/>
    </location>
</feature>
<comment type="subcellular location">
    <subcellularLocation>
        <location evidence="1">Membrane</location>
        <topology evidence="1">Multi-pass membrane protein</topology>
    </subcellularLocation>
</comment>
<evidence type="ECO:0000256" key="4">
    <source>
        <dbReference type="ARBA" id="ARBA00022989"/>
    </source>
</evidence>
<dbReference type="CDD" id="cd14479">
    <property type="entry name" value="SPX-MFS_plant"/>
    <property type="match status" value="1"/>
</dbReference>
<dbReference type="GO" id="GO:0022857">
    <property type="term" value="F:transmembrane transporter activity"/>
    <property type="evidence" value="ECO:0007669"/>
    <property type="project" value="InterPro"/>
</dbReference>
<evidence type="ECO:0000256" key="3">
    <source>
        <dbReference type="ARBA" id="ARBA00022692"/>
    </source>
</evidence>
<feature type="transmembrane region" description="Helical" evidence="7">
    <location>
        <begin position="602"/>
        <end position="626"/>
    </location>
</feature>
<evidence type="ECO:0000259" key="8">
    <source>
        <dbReference type="PROSITE" id="PS51382"/>
    </source>
</evidence>
<gene>
    <name evidence="9" type="ORF">TorRG33x02_263960</name>
</gene>
<dbReference type="InterPro" id="IPR036259">
    <property type="entry name" value="MFS_trans_sf"/>
</dbReference>
<dbReference type="InterPro" id="IPR011701">
    <property type="entry name" value="MFS"/>
</dbReference>
<dbReference type="PROSITE" id="PS51382">
    <property type="entry name" value="SPX"/>
    <property type="match status" value="1"/>
</dbReference>
<feature type="transmembrane region" description="Helical" evidence="7">
    <location>
        <begin position="671"/>
        <end position="695"/>
    </location>
</feature>
<keyword evidence="5 7" id="KW-0472">Membrane</keyword>
<feature type="transmembrane region" description="Helical" evidence="7">
    <location>
        <begin position="250"/>
        <end position="268"/>
    </location>
</feature>
<comment type="similarity">
    <text evidence="2">Belongs to the major facilitator superfamily.</text>
</comment>
<evidence type="ECO:0000256" key="1">
    <source>
        <dbReference type="ARBA" id="ARBA00004141"/>
    </source>
</evidence>
<dbReference type="SUPFAM" id="SSF103473">
    <property type="entry name" value="MFS general substrate transporter"/>
    <property type="match status" value="1"/>
</dbReference>
<evidence type="ECO:0000256" key="2">
    <source>
        <dbReference type="ARBA" id="ARBA00008335"/>
    </source>
</evidence>
<dbReference type="OrthoDB" id="5588846at2759"/>
<comment type="caution">
    <text evidence="9">The sequence shown here is derived from an EMBL/GenBank/DDBJ whole genome shotgun (WGS) entry which is preliminary data.</text>
</comment>
<dbReference type="EMBL" id="JXTC01000302">
    <property type="protein sequence ID" value="PON67607.1"/>
    <property type="molecule type" value="Genomic_DNA"/>
</dbReference>
<feature type="transmembrane region" description="Helical" evidence="7">
    <location>
        <begin position="411"/>
        <end position="429"/>
    </location>
</feature>
<dbReference type="GO" id="GO:0009705">
    <property type="term" value="C:plant-type vacuole membrane"/>
    <property type="evidence" value="ECO:0007669"/>
    <property type="project" value="TreeGrafter"/>
</dbReference>
<dbReference type="Gene3D" id="1.20.1250.20">
    <property type="entry name" value="MFS general substrate transporter like domains"/>
    <property type="match status" value="1"/>
</dbReference>
<dbReference type="Proteomes" id="UP000237000">
    <property type="component" value="Unassembled WGS sequence"/>
</dbReference>
<reference evidence="10" key="1">
    <citation type="submission" date="2016-06" db="EMBL/GenBank/DDBJ databases">
        <title>Parallel loss of symbiosis genes in relatives of nitrogen-fixing non-legume Parasponia.</title>
        <authorList>
            <person name="Van Velzen R."/>
            <person name="Holmer R."/>
            <person name="Bu F."/>
            <person name="Rutten L."/>
            <person name="Van Zeijl A."/>
            <person name="Liu W."/>
            <person name="Santuari L."/>
            <person name="Cao Q."/>
            <person name="Sharma T."/>
            <person name="Shen D."/>
            <person name="Roswanjaya Y."/>
            <person name="Wardhani T."/>
            <person name="Kalhor M.S."/>
            <person name="Jansen J."/>
            <person name="Van den Hoogen J."/>
            <person name="Gungor B."/>
            <person name="Hartog M."/>
            <person name="Hontelez J."/>
            <person name="Verver J."/>
            <person name="Yang W.-C."/>
            <person name="Schijlen E."/>
            <person name="Repin R."/>
            <person name="Schilthuizen M."/>
            <person name="Schranz E."/>
            <person name="Heidstra R."/>
            <person name="Miyata K."/>
            <person name="Fedorova E."/>
            <person name="Kohlen W."/>
            <person name="Bisseling T."/>
            <person name="Smit S."/>
            <person name="Geurts R."/>
        </authorList>
    </citation>
    <scope>NUCLEOTIDE SEQUENCE [LARGE SCALE GENOMIC DNA]</scope>
    <source>
        <strain evidence="10">cv. RG33-2</strain>
    </source>
</reference>
<name>A0A2P5D2T1_TREOI</name>
<feature type="transmembrane region" description="Helical" evidence="7">
    <location>
        <begin position="514"/>
        <end position="539"/>
    </location>
</feature>
<proteinExistence type="inferred from homology"/>
<dbReference type="AlphaFoldDB" id="A0A2P5D2T1"/>
<evidence type="ECO:0000313" key="9">
    <source>
        <dbReference type="EMBL" id="PON67607.1"/>
    </source>
</evidence>
<feature type="transmembrane region" description="Helical" evidence="7">
    <location>
        <begin position="315"/>
        <end position="332"/>
    </location>
</feature>
<evidence type="ECO:0000256" key="5">
    <source>
        <dbReference type="ARBA" id="ARBA00023136"/>
    </source>
</evidence>
<sequence length="698" mass="78254">MVAFGKKLKERQIAEWQGYYINYKLMKKRVKQYAHQIEVGTQDRRHVLKDFSRMLDNQIEKIVLFLLEEQGHLASRLAKHGEKHNALQEQPDISQISELREAYRAVGQDLLKLLFFIEINAIGLRKILKKFDKRFGYRFTDYYVKTRANHPYSQLQQVFKHVGLGAVVGAISRNLHELQDRQGSYLSIYDQPALPLQDPVVDSINAAVDRLTHSTNFLNFLAQHAFIMQEELPTPVEEQVDDQRYHFMSLLLNLANTFLYMVNTYIIVPTADDYSMSLGAAATVCGVVIGAMAVAQVFSSVYFSAWSNKSYFKPLVFSSIVLFVGNTMYALAYDVNSIWILLLGRLFCGLGSARAVNRRYISDCVPLKIRMQASAGFVSASALGMACGPALAGLLQTNFKIYKLTFNQDTLPGWVMAAAWLIYLVWLWISFREPAHETVENPTQQTSNAETVENNALEEGLKQPLLVSSEDKQEDDDGDQEYDGSEEAAEESRQPVTSIRSAYRLLTPSVKVQLLIYFMLKYAMEILLSESSVITTYYFSWSTSSVAIFLACLGLTVLPVNIIVGSYISNMFEDRQILLASEIMVCAGILLSFHIIIPYTVVQYVCSGLIMFVSAEVLEGVNLSLLSRVMSSRLSRGTYNGGLLSTEAGTLARVVADATITLAGYLGQSRLLNITLLPSLLICVASIVATCFTYNSLY</sequence>
<accession>A0A2P5D2T1</accession>
<dbReference type="FunCoup" id="A0A2P5D2T1">
    <property type="interactions" value="5"/>
</dbReference>
<dbReference type="InterPro" id="IPR051068">
    <property type="entry name" value="MFS_Domain-Containing_Protein"/>
</dbReference>